<evidence type="ECO:0000259" key="3">
    <source>
        <dbReference type="Pfam" id="PF15257"/>
    </source>
</evidence>
<organism evidence="4 5">
    <name type="scientific">Schistosoma mekongi</name>
    <name type="common">Parasitic worm</name>
    <dbReference type="NCBI Taxonomy" id="38744"/>
    <lineage>
        <taxon>Eukaryota</taxon>
        <taxon>Metazoa</taxon>
        <taxon>Spiralia</taxon>
        <taxon>Lophotrochozoa</taxon>
        <taxon>Platyhelminthes</taxon>
        <taxon>Trematoda</taxon>
        <taxon>Digenea</taxon>
        <taxon>Strigeidida</taxon>
        <taxon>Schistosomatoidea</taxon>
        <taxon>Schistosomatidae</taxon>
        <taxon>Schistosoma</taxon>
    </lineage>
</organism>
<dbReference type="InterPro" id="IPR027962">
    <property type="entry name" value="ERICH3"/>
</dbReference>
<dbReference type="Pfam" id="PF15257">
    <property type="entry name" value="DUF4590"/>
    <property type="match status" value="1"/>
</dbReference>
<protein>
    <recommendedName>
        <fullName evidence="3">DUF4590 domain-containing protein</fullName>
    </recommendedName>
</protein>
<accession>A0AAE1Z6G0</accession>
<name>A0AAE1Z6G0_SCHME</name>
<feature type="compositionally biased region" description="Low complexity" evidence="1">
    <location>
        <begin position="724"/>
        <end position="770"/>
    </location>
</feature>
<comment type="caution">
    <text evidence="4">The sequence shown here is derived from an EMBL/GenBank/DDBJ whole genome shotgun (WGS) entry which is preliminary data.</text>
</comment>
<reference evidence="4" key="1">
    <citation type="submission" date="2022-04" db="EMBL/GenBank/DDBJ databases">
        <authorList>
            <person name="Xu L."/>
            <person name="Lv Z."/>
        </authorList>
    </citation>
    <scope>NUCLEOTIDE SEQUENCE</scope>
    <source>
        <strain evidence="4">LV_2022a</strain>
    </source>
</reference>
<sequence>MHALTFLCFLVFFSLLEAYNSLTDKHLVNYFSTYRIRRHLIDNGMITEKGEIIPESEYRKTQIREDLKRALSEMIAHAIIERLLEAERLRQGKLKRDLEEICRLNRVRRFKEERQQRSEEVLLSKLVMNIPRSAEKFELLKTHYLEDINMENQQSQLNISRREPIKKHSRQKKYFGNHIDTAMIPFSEPRRRKSLFKKSSSCSVKNRQAEQLIPSSKRLKHKSSGDIQGDHHQTEIINDFHRTNENKQELGSSCKINGKVVKKTRKTSSKCKRLAPSEVNYTSCIVKFMYLGISRAEESSTQHATDQQRSGKGQMNSMNDNDNNYNQSLARLITVIQQPNGGNTITLFKGLLRPGDIFQIISKRAYGFPFSLTIYVDGTQDTRISACCEYRHRQGVRVDGKHGHFVYLSVEGSFPCCRCQEVAKLKKEQSKTKKKQKFSYDENGRKIRRDSLKDSTSSSSTISRPNCEVNYQLSSIAHPDVKLSEADNDQDDSGINFMEYFKAALRSLVLNDTNSKGCLRCILWLNITLKQNVVIKNDNDDVIELPRKNPEFCEAIIRQQDKELIRLALPKPSTYNKLKLRWPLNDLKITDQIKYVDFCNLSNILSVPLSDVEKLELCLEIPEEDVMYKFAEHSTLTDNPLITFKNPFKVILEDENNDEMNNYSVLRFLYELGNQSNSDVVNEFSPEMFNNAKDDHDSVKSSEASLPASVSFTERKMESFKTNTRISKSASSSSTASSSSSPALRSSSRPKSSKIIRTNTSSVSSKNSMKSISLTPINKLENVSVIPVENATSTNHGEIMSDIKSSKNNSEEKPSCLSVAINDQDSEFQPSIFHNHLESQSIFIKNLEITDDISQHSLHSSPSSVSPPTSCSYSLTPVTSITIDPFEISQRPFNCSFDNSQKSINDPIV</sequence>
<reference evidence="4" key="2">
    <citation type="journal article" date="2023" name="Infect Dis Poverty">
        <title>Chromosome-scale genome of the human blood fluke Schistosoma mekongi and its implications for public health.</title>
        <authorList>
            <person name="Zhou M."/>
            <person name="Xu L."/>
            <person name="Xu D."/>
            <person name="Chen W."/>
            <person name="Khan J."/>
            <person name="Hu Y."/>
            <person name="Huang H."/>
            <person name="Wei H."/>
            <person name="Zhang Y."/>
            <person name="Chusongsang P."/>
            <person name="Tanasarnprasert K."/>
            <person name="Hu X."/>
            <person name="Limpanont Y."/>
            <person name="Lv Z."/>
        </authorList>
    </citation>
    <scope>NUCLEOTIDE SEQUENCE</scope>
    <source>
        <strain evidence="4">LV_2022a</strain>
    </source>
</reference>
<proteinExistence type="predicted"/>
<dbReference type="PANTHER" id="PTHR23034:SF2">
    <property type="entry name" value="GLUTAMATE-RICH PROTEIN 3"/>
    <property type="match status" value="1"/>
</dbReference>
<keyword evidence="5" id="KW-1185">Reference proteome</keyword>
<dbReference type="AlphaFoldDB" id="A0AAE1Z6G0"/>
<feature type="region of interest" description="Disordered" evidence="1">
    <location>
        <begin position="721"/>
        <end position="770"/>
    </location>
</feature>
<evidence type="ECO:0000256" key="1">
    <source>
        <dbReference type="SAM" id="MobiDB-lite"/>
    </source>
</evidence>
<feature type="region of interest" description="Disordered" evidence="1">
    <location>
        <begin position="299"/>
        <end position="323"/>
    </location>
</feature>
<evidence type="ECO:0000313" key="5">
    <source>
        <dbReference type="Proteomes" id="UP001292079"/>
    </source>
</evidence>
<dbReference type="EMBL" id="JALJAT010000008">
    <property type="protein sequence ID" value="KAK4467729.1"/>
    <property type="molecule type" value="Genomic_DNA"/>
</dbReference>
<dbReference type="InterPro" id="IPR048257">
    <property type="entry name" value="DUF4590"/>
</dbReference>
<feature type="chain" id="PRO_5042137159" description="DUF4590 domain-containing protein" evidence="2">
    <location>
        <begin position="19"/>
        <end position="909"/>
    </location>
</feature>
<feature type="signal peptide" evidence="2">
    <location>
        <begin position="1"/>
        <end position="18"/>
    </location>
</feature>
<dbReference type="PANTHER" id="PTHR23034">
    <property type="entry name" value="GLUTAMATE-RICH PROTEIN 3"/>
    <property type="match status" value="1"/>
</dbReference>
<feature type="compositionally biased region" description="Polar residues" evidence="1">
    <location>
        <begin position="301"/>
        <end position="313"/>
    </location>
</feature>
<feature type="compositionally biased region" description="Low complexity" evidence="1">
    <location>
        <begin position="314"/>
        <end position="323"/>
    </location>
</feature>
<feature type="domain" description="DUF4590" evidence="3">
    <location>
        <begin position="332"/>
        <end position="433"/>
    </location>
</feature>
<evidence type="ECO:0000313" key="4">
    <source>
        <dbReference type="EMBL" id="KAK4467729.1"/>
    </source>
</evidence>
<keyword evidence="2" id="KW-0732">Signal</keyword>
<evidence type="ECO:0000256" key="2">
    <source>
        <dbReference type="SAM" id="SignalP"/>
    </source>
</evidence>
<dbReference type="Proteomes" id="UP001292079">
    <property type="component" value="Unassembled WGS sequence"/>
</dbReference>
<gene>
    <name evidence="4" type="ORF">MN116_008662</name>
</gene>